<sequence>MTTIDDISCATDNNKYTIGVFIDLKKAFDTMQHSILISKLNTYGVRGIALNWLSSYLENRTQYVHYLGNSSERLKIECGVPQGSVLGPKLFNLYINDICDVSKMLNFVLFADDTNFYCAGDKLKELAELMVSEMEKLKKWFDVNKLSLNLTKTKFMIFGNRVKQDEVILSIDGVPIERVTELRFLGVVLDDKLKWKSHIEYVRKKMVKNIYILGNVRDILDYKAMRILYFSLIFPYLSYCAEVWGNTYATYIHPLYLLQKKVVRMVHNVKYREHTNNLFIKSKLLKFEDLVKLQTLLFMCKAKNNTLPLKLQSLFVLCSGSGDSRRKFDFKHKFARTTQRQMCPTVKGIRIWNCLEDNLKSCTNMHRFKMCYILKRINQYEEHESN</sequence>
<protein>
    <recommendedName>
        <fullName evidence="1">Reverse transcriptase domain-containing protein</fullName>
    </recommendedName>
</protein>
<dbReference type="Pfam" id="PF00078">
    <property type="entry name" value="RVT_1"/>
    <property type="match status" value="1"/>
</dbReference>
<reference evidence="2" key="2">
    <citation type="submission" date="2025-08" db="UniProtKB">
        <authorList>
            <consortium name="Ensembl"/>
        </authorList>
    </citation>
    <scope>IDENTIFICATION</scope>
</reference>
<organism evidence="2 3">
    <name type="scientific">Oreochromis niloticus</name>
    <name type="common">Nile tilapia</name>
    <name type="synonym">Tilapia nilotica</name>
    <dbReference type="NCBI Taxonomy" id="8128"/>
    <lineage>
        <taxon>Eukaryota</taxon>
        <taxon>Metazoa</taxon>
        <taxon>Chordata</taxon>
        <taxon>Craniata</taxon>
        <taxon>Vertebrata</taxon>
        <taxon>Euteleostomi</taxon>
        <taxon>Actinopterygii</taxon>
        <taxon>Neopterygii</taxon>
        <taxon>Teleostei</taxon>
        <taxon>Neoteleostei</taxon>
        <taxon>Acanthomorphata</taxon>
        <taxon>Ovalentaria</taxon>
        <taxon>Cichlomorphae</taxon>
        <taxon>Cichliformes</taxon>
        <taxon>Cichlidae</taxon>
        <taxon>African cichlids</taxon>
        <taxon>Pseudocrenilabrinae</taxon>
        <taxon>Oreochromini</taxon>
        <taxon>Oreochromis</taxon>
    </lineage>
</organism>
<name>A0A669CTI2_ORENI</name>
<dbReference type="OMA" id="YRESTHI"/>
<keyword evidence="3" id="KW-1185">Reference proteome</keyword>
<proteinExistence type="predicted"/>
<feature type="domain" description="Reverse transcriptase" evidence="1">
    <location>
        <begin position="1"/>
        <end position="189"/>
    </location>
</feature>
<dbReference type="PANTHER" id="PTHR33332">
    <property type="entry name" value="REVERSE TRANSCRIPTASE DOMAIN-CONTAINING PROTEIN"/>
    <property type="match status" value="1"/>
</dbReference>
<dbReference type="PROSITE" id="PS50878">
    <property type="entry name" value="RT_POL"/>
    <property type="match status" value="1"/>
</dbReference>
<dbReference type="InterPro" id="IPR000477">
    <property type="entry name" value="RT_dom"/>
</dbReference>
<dbReference type="GeneTree" id="ENSGT01060000248530"/>
<evidence type="ECO:0000313" key="2">
    <source>
        <dbReference type="Ensembl" id="ENSONIP00000051698.1"/>
    </source>
</evidence>
<evidence type="ECO:0000259" key="1">
    <source>
        <dbReference type="PROSITE" id="PS50878"/>
    </source>
</evidence>
<accession>A0A669CTI2</accession>
<dbReference type="SUPFAM" id="SSF56672">
    <property type="entry name" value="DNA/RNA polymerases"/>
    <property type="match status" value="1"/>
</dbReference>
<dbReference type="Ensembl" id="ENSONIT00000049204.1">
    <property type="protein sequence ID" value="ENSONIP00000051698.1"/>
    <property type="gene ID" value="ENSONIG00000027171.1"/>
</dbReference>
<reference evidence="3" key="1">
    <citation type="submission" date="2012-01" db="EMBL/GenBank/DDBJ databases">
        <title>The Genome Sequence of Oreochromis niloticus (Nile Tilapia).</title>
        <authorList>
            <consortium name="Broad Institute Genome Assembly Team"/>
            <consortium name="Broad Institute Sequencing Platform"/>
            <person name="Di Palma F."/>
            <person name="Johnson J."/>
            <person name="Lander E.S."/>
            <person name="Lindblad-Toh K."/>
        </authorList>
    </citation>
    <scope>NUCLEOTIDE SEQUENCE [LARGE SCALE GENOMIC DNA]</scope>
</reference>
<evidence type="ECO:0000313" key="3">
    <source>
        <dbReference type="Proteomes" id="UP000005207"/>
    </source>
</evidence>
<dbReference type="InParanoid" id="A0A669CTI2"/>
<dbReference type="InterPro" id="IPR043502">
    <property type="entry name" value="DNA/RNA_pol_sf"/>
</dbReference>
<reference evidence="2" key="3">
    <citation type="submission" date="2025-09" db="UniProtKB">
        <authorList>
            <consortium name="Ensembl"/>
        </authorList>
    </citation>
    <scope>IDENTIFICATION</scope>
</reference>
<dbReference type="AlphaFoldDB" id="A0A669CTI2"/>
<dbReference type="Proteomes" id="UP000005207">
    <property type="component" value="Linkage group LG9"/>
</dbReference>